<accession>H8K4Z8</accession>
<evidence type="ECO:0008006" key="3">
    <source>
        <dbReference type="Google" id="ProtNLM"/>
    </source>
</evidence>
<reference evidence="1 2" key="2">
    <citation type="journal article" date="2016" name="Int. J. Syst. Evol. Microbiol.">
        <title>Rickettsia amblyommatis sp. nov., a spotted fever group Rickettsia associated with multiple species of Amblyomma ticks in North, Central and South America.</title>
        <authorList>
            <person name="Karpathy S.E."/>
            <person name="Slater K.S."/>
            <person name="Goldsmith C.S."/>
            <person name="Nicholson W.L."/>
            <person name="Paddock C.D."/>
        </authorList>
    </citation>
    <scope>NUCLEOTIDE SEQUENCE [LARGE SCALE GENOMIC DNA]</scope>
    <source>
        <strain evidence="1 2">GAT-30V</strain>
    </source>
</reference>
<proteinExistence type="predicted"/>
<protein>
    <recommendedName>
        <fullName evidence="3">Antitoxin</fullName>
    </recommendedName>
</protein>
<dbReference type="RefSeq" id="WP_014392113.1">
    <property type="nucleotide sequence ID" value="NC_017028.1"/>
</dbReference>
<dbReference type="KEGG" id="ram:MCE_03235"/>
<dbReference type="EMBL" id="CP003334">
    <property type="protein sequence ID" value="AFC69592.1"/>
    <property type="molecule type" value="Genomic_DNA"/>
</dbReference>
<name>H8K4Z8_RICAG</name>
<organism evidence="1 2">
    <name type="scientific">Rickettsia amblyommatis (strain GAT-30V)</name>
    <name type="common">Rickettsia amblyommii</name>
    <dbReference type="NCBI Taxonomy" id="1105111"/>
    <lineage>
        <taxon>Bacteria</taxon>
        <taxon>Pseudomonadati</taxon>
        <taxon>Pseudomonadota</taxon>
        <taxon>Alphaproteobacteria</taxon>
        <taxon>Rickettsiales</taxon>
        <taxon>Rickettsiaceae</taxon>
        <taxon>Rickettsieae</taxon>
        <taxon>Rickettsia</taxon>
        <taxon>spotted fever group</taxon>
    </lineage>
</organism>
<dbReference type="AlphaFoldDB" id="H8K4Z8"/>
<dbReference type="Proteomes" id="UP000008005">
    <property type="component" value="Chromosome"/>
</dbReference>
<dbReference type="HOGENOM" id="CLU_214801_0_0_5"/>
<sequence>MAAANYLKKDTRINIRIFSSDLMRIKQKAAYEGLPYQTLISSILYKYSAGHG</sequence>
<evidence type="ECO:0000313" key="2">
    <source>
        <dbReference type="Proteomes" id="UP000008005"/>
    </source>
</evidence>
<reference evidence="2" key="1">
    <citation type="submission" date="2012-02" db="EMBL/GenBank/DDBJ databases">
        <title>Complete genome sequence of Candidatus Rickettsia amblyommii strain GAT-30V.</title>
        <authorList>
            <person name="Johnson S.L."/>
            <person name="Munk A.C."/>
            <person name="Han S."/>
            <person name="Bruce D.C."/>
            <person name="Dasch G.A."/>
        </authorList>
    </citation>
    <scope>NUCLEOTIDE SEQUENCE [LARGE SCALE GENOMIC DNA]</scope>
    <source>
        <strain evidence="2">GAT-30V</strain>
    </source>
</reference>
<evidence type="ECO:0000313" key="1">
    <source>
        <dbReference type="EMBL" id="AFC69592.1"/>
    </source>
</evidence>
<gene>
    <name evidence="1" type="ordered locus">MCE_03235</name>
</gene>